<evidence type="ECO:0000259" key="11">
    <source>
        <dbReference type="PROSITE" id="PS51198"/>
    </source>
</evidence>
<dbReference type="InterPro" id="IPR014017">
    <property type="entry name" value="DNA_helicase_UvrD-like_C"/>
</dbReference>
<evidence type="ECO:0000313" key="14">
    <source>
        <dbReference type="Proteomes" id="UP000000669"/>
    </source>
</evidence>
<dbReference type="InterPro" id="IPR014016">
    <property type="entry name" value="UvrD-like_ATP-bd"/>
</dbReference>
<dbReference type="HOGENOM" id="CLU_004585_5_2_6"/>
<dbReference type="InterPro" id="IPR027417">
    <property type="entry name" value="P-loop_NTPase"/>
</dbReference>
<comment type="catalytic activity">
    <reaction evidence="9">
        <text>ATP + H2O = ADP + phosphate + H(+)</text>
        <dbReference type="Rhea" id="RHEA:13065"/>
        <dbReference type="ChEBI" id="CHEBI:15377"/>
        <dbReference type="ChEBI" id="CHEBI:15378"/>
        <dbReference type="ChEBI" id="CHEBI:30616"/>
        <dbReference type="ChEBI" id="CHEBI:43474"/>
        <dbReference type="ChEBI" id="CHEBI:456216"/>
        <dbReference type="EC" id="5.6.2.4"/>
    </reaction>
</comment>
<keyword evidence="5 10" id="KW-0067">ATP-binding</keyword>
<feature type="binding site" evidence="10">
    <location>
        <begin position="22"/>
        <end position="29"/>
    </location>
    <ligand>
        <name>ATP</name>
        <dbReference type="ChEBI" id="CHEBI:30616"/>
    </ligand>
</feature>
<dbReference type="GO" id="GO:0000725">
    <property type="term" value="P:recombinational repair"/>
    <property type="evidence" value="ECO:0007669"/>
    <property type="project" value="TreeGrafter"/>
</dbReference>
<dbReference type="GO" id="GO:0005524">
    <property type="term" value="F:ATP binding"/>
    <property type="evidence" value="ECO:0007669"/>
    <property type="project" value="UniProtKB-UniRule"/>
</dbReference>
<keyword evidence="14" id="KW-1185">Reference proteome</keyword>
<dbReference type="GO" id="GO:0016887">
    <property type="term" value="F:ATP hydrolysis activity"/>
    <property type="evidence" value="ECO:0007669"/>
    <property type="project" value="RHEA"/>
</dbReference>
<dbReference type="CDD" id="cd17932">
    <property type="entry name" value="DEXQc_UvrD"/>
    <property type="match status" value="1"/>
</dbReference>
<dbReference type="STRING" id="372461.BCc_387"/>
<dbReference type="PANTHER" id="PTHR11070">
    <property type="entry name" value="UVRD / RECB / PCRA DNA HELICASE FAMILY MEMBER"/>
    <property type="match status" value="1"/>
</dbReference>
<dbReference type="EMBL" id="CP000263">
    <property type="protein sequence ID" value="ABJ90834.1"/>
    <property type="molecule type" value="Genomic_DNA"/>
</dbReference>
<evidence type="ECO:0000256" key="3">
    <source>
        <dbReference type="ARBA" id="ARBA00022801"/>
    </source>
</evidence>
<dbReference type="CDD" id="cd18807">
    <property type="entry name" value="SF1_C_UvrD"/>
    <property type="match status" value="1"/>
</dbReference>
<dbReference type="Gene3D" id="1.10.10.160">
    <property type="match status" value="1"/>
</dbReference>
<evidence type="ECO:0000313" key="13">
    <source>
        <dbReference type="EMBL" id="ABJ90834.1"/>
    </source>
</evidence>
<dbReference type="RefSeq" id="WP_011672753.1">
    <property type="nucleotide sequence ID" value="NC_008513.1"/>
</dbReference>
<dbReference type="Gene3D" id="1.10.486.10">
    <property type="entry name" value="PCRA, domain 4"/>
    <property type="match status" value="1"/>
</dbReference>
<dbReference type="PANTHER" id="PTHR11070:SF64">
    <property type="entry name" value="ATP-DEPENDENT DNA HELICASE REP"/>
    <property type="match status" value="1"/>
</dbReference>
<evidence type="ECO:0000256" key="7">
    <source>
        <dbReference type="ARBA" id="ARBA00034617"/>
    </source>
</evidence>
<evidence type="ECO:0000256" key="9">
    <source>
        <dbReference type="ARBA" id="ARBA00048988"/>
    </source>
</evidence>
<name>Q056W5_BUCCC</name>
<feature type="domain" description="UvrD-like helicase C-terminal" evidence="12">
    <location>
        <begin position="282"/>
        <end position="565"/>
    </location>
</feature>
<evidence type="ECO:0000259" key="12">
    <source>
        <dbReference type="PROSITE" id="PS51217"/>
    </source>
</evidence>
<keyword evidence="4 10" id="KW-0347">Helicase</keyword>
<dbReference type="Pfam" id="PF00580">
    <property type="entry name" value="UvrD-helicase"/>
    <property type="match status" value="1"/>
</dbReference>
<dbReference type="AlphaFoldDB" id="Q056W5"/>
<comment type="catalytic activity">
    <reaction evidence="7">
        <text>Couples ATP hydrolysis with the unwinding of duplex DNA by translocating in the 3'-5' direction.</text>
        <dbReference type="EC" id="5.6.2.4"/>
    </reaction>
</comment>
<dbReference type="GO" id="GO:0005829">
    <property type="term" value="C:cytosol"/>
    <property type="evidence" value="ECO:0007669"/>
    <property type="project" value="TreeGrafter"/>
</dbReference>
<comment type="similarity">
    <text evidence="1">Belongs to the helicase family. UvrD subfamily.</text>
</comment>
<dbReference type="PROSITE" id="PS51217">
    <property type="entry name" value="UVRD_HELICASE_CTER"/>
    <property type="match status" value="1"/>
</dbReference>
<dbReference type="EC" id="5.6.2.4" evidence="8"/>
<evidence type="ECO:0000256" key="2">
    <source>
        <dbReference type="ARBA" id="ARBA00022741"/>
    </source>
</evidence>
<dbReference type="Pfam" id="PF13361">
    <property type="entry name" value="UvrD_C"/>
    <property type="match status" value="1"/>
</dbReference>
<sequence length="648" mass="76737">MILNKIQKKAIHLINNPCLILAGAGSGKTSVIINKIIVLIKIYGYNPKKIFAITFTNKAAKEIKLRLVNQLTMKQIKEISISTFHSLGLKIIRNEYKFLGLIENFTLFDEKEQLLLLKSFISDLDKNYNIFFLKQLLYQISFWKNNLLDAKLARLKISSMLEEKCIFFYEKYEFFLKEHNILDFHDLIFLPTNLLKKNINIQLKWQKKIQYLLIDEYQDVNSSQYKLIKLLCGYNSNLTVVGDNDQSIYSWRGAETKIFYLLKNDFPNLNILKMEQNYRSSGRILHVANILISHNINFFHKKLFSKLDYGNKIYILKSMNEIHEAQQIIQYIKFHKNKYQGRYNDYAILYRSNYQVRAVETELIYQNIPYLIHSGCSFFDLLEIKDLLAYLRLVINQNDDFAFLRIINVPNRKIGLITISKLKKFAKNNKISLFVASTDNRMKLQLRKNIINTLNNFVVWILKLTLILSKKPEKILEYIIRDTKYFSWIQNFYTDSVIIKKKKKNIVFFSKWLKKMLIGNDFHIPMKLEDILIHFICGDLDYSSFNTKKKRLDKLQLMTIHSSKGLEFPVVCIIGMEEGTLPHQKSILDNNITEERRLLYVGITRAKSQLFLSFCKKKRKFGMIMHLQPSRFLFELPKREIIWIKNII</sequence>
<reference evidence="13 14" key="1">
    <citation type="journal article" date="2006" name="Science">
        <title>A small microbial genome: the end of a long symbiotic relationship?</title>
        <authorList>
            <person name="Perez-Brocal V."/>
            <person name="Gil R."/>
            <person name="Ramos S."/>
            <person name="Lamelas A."/>
            <person name="Postigo M."/>
            <person name="Michelena J.M."/>
            <person name="Silva F.J."/>
            <person name="Moya A."/>
            <person name="Latorre A."/>
        </authorList>
    </citation>
    <scope>NUCLEOTIDE SEQUENCE [LARGE SCALE GENOMIC DNA]</scope>
    <source>
        <strain evidence="14">Cc</strain>
    </source>
</reference>
<gene>
    <name evidence="13" type="primary">rep</name>
    <name evidence="13" type="ordered locus">BCc_387</name>
</gene>
<keyword evidence="6" id="KW-0413">Isomerase</keyword>
<dbReference type="InterPro" id="IPR013986">
    <property type="entry name" value="DExx_box_DNA_helicase_dom_sf"/>
</dbReference>
<dbReference type="KEGG" id="bcc:BCc_387"/>
<dbReference type="SUPFAM" id="SSF52540">
    <property type="entry name" value="P-loop containing nucleoside triphosphate hydrolases"/>
    <property type="match status" value="1"/>
</dbReference>
<dbReference type="Gene3D" id="3.40.50.300">
    <property type="entry name" value="P-loop containing nucleotide triphosphate hydrolases"/>
    <property type="match status" value="2"/>
</dbReference>
<evidence type="ECO:0000256" key="8">
    <source>
        <dbReference type="ARBA" id="ARBA00034808"/>
    </source>
</evidence>
<proteinExistence type="inferred from homology"/>
<dbReference type="eggNOG" id="COG0210">
    <property type="taxonomic scope" value="Bacteria"/>
</dbReference>
<evidence type="ECO:0000256" key="1">
    <source>
        <dbReference type="ARBA" id="ARBA00009922"/>
    </source>
</evidence>
<dbReference type="GO" id="GO:0003677">
    <property type="term" value="F:DNA binding"/>
    <property type="evidence" value="ECO:0007669"/>
    <property type="project" value="InterPro"/>
</dbReference>
<dbReference type="PROSITE" id="PS51198">
    <property type="entry name" value="UVRD_HELICASE_ATP_BIND"/>
    <property type="match status" value="1"/>
</dbReference>
<evidence type="ECO:0000256" key="5">
    <source>
        <dbReference type="ARBA" id="ARBA00022840"/>
    </source>
</evidence>
<evidence type="ECO:0000256" key="4">
    <source>
        <dbReference type="ARBA" id="ARBA00022806"/>
    </source>
</evidence>
<organism evidence="13 14">
    <name type="scientific">Buchnera aphidicola subsp. Cinara cedri (strain Cc)</name>
    <dbReference type="NCBI Taxonomy" id="372461"/>
    <lineage>
        <taxon>Bacteria</taxon>
        <taxon>Pseudomonadati</taxon>
        <taxon>Pseudomonadota</taxon>
        <taxon>Gammaproteobacteria</taxon>
        <taxon>Enterobacterales</taxon>
        <taxon>Erwiniaceae</taxon>
        <taxon>Buchnera</taxon>
    </lineage>
</organism>
<keyword evidence="3 10" id="KW-0378">Hydrolase</keyword>
<dbReference type="GO" id="GO:0043138">
    <property type="term" value="F:3'-5' DNA helicase activity"/>
    <property type="evidence" value="ECO:0007669"/>
    <property type="project" value="UniProtKB-EC"/>
</dbReference>
<protein>
    <recommendedName>
        <fullName evidence="8">DNA 3'-5' helicase</fullName>
        <ecNumber evidence="8">5.6.2.4</ecNumber>
    </recommendedName>
</protein>
<dbReference type="OrthoDB" id="9806690at2"/>
<keyword evidence="2 10" id="KW-0547">Nucleotide-binding</keyword>
<dbReference type="InterPro" id="IPR000212">
    <property type="entry name" value="DNA_helicase_UvrD/REP"/>
</dbReference>
<feature type="domain" description="UvrD-like helicase ATP-binding" evidence="11">
    <location>
        <begin position="1"/>
        <end position="281"/>
    </location>
</feature>
<evidence type="ECO:0000256" key="6">
    <source>
        <dbReference type="ARBA" id="ARBA00023235"/>
    </source>
</evidence>
<evidence type="ECO:0000256" key="10">
    <source>
        <dbReference type="PROSITE-ProRule" id="PRU00560"/>
    </source>
</evidence>
<dbReference type="Proteomes" id="UP000000669">
    <property type="component" value="Chromosome"/>
</dbReference>
<accession>Q056W5</accession>